<dbReference type="InterPro" id="IPR006440">
    <property type="entry name" value="Doc"/>
</dbReference>
<organism evidence="2 3">
    <name type="scientific">Advenella incenata</name>
    <dbReference type="NCBI Taxonomy" id="267800"/>
    <lineage>
        <taxon>Bacteria</taxon>
        <taxon>Pseudomonadati</taxon>
        <taxon>Pseudomonadota</taxon>
        <taxon>Betaproteobacteria</taxon>
        <taxon>Burkholderiales</taxon>
        <taxon>Alcaligenaceae</taxon>
    </lineage>
</organism>
<dbReference type="InterPro" id="IPR036597">
    <property type="entry name" value="Fido-like_dom_sf"/>
</dbReference>
<evidence type="ECO:0000259" key="1">
    <source>
        <dbReference type="PROSITE" id="PS51459"/>
    </source>
</evidence>
<dbReference type="NCBIfam" id="TIGR01550">
    <property type="entry name" value="DOC_P1"/>
    <property type="match status" value="1"/>
</dbReference>
<keyword evidence="3" id="KW-1185">Reference proteome</keyword>
<dbReference type="PIRSF" id="PIRSF018297">
    <property type="entry name" value="Doc"/>
    <property type="match status" value="1"/>
</dbReference>
<comment type="caution">
    <text evidence="2">The sequence shown here is derived from an EMBL/GenBank/DDBJ whole genome shotgun (WGS) entry which is preliminary data.</text>
</comment>
<dbReference type="Gene3D" id="1.20.120.1870">
    <property type="entry name" value="Fic/DOC protein, Fido domain"/>
    <property type="match status" value="1"/>
</dbReference>
<dbReference type="AlphaFoldDB" id="A0A4Q7VQF2"/>
<dbReference type="PANTHER" id="PTHR39426:SF1">
    <property type="entry name" value="HOMOLOGY TO DEATH-ON-CURING PROTEIN OF PHAGE P1"/>
    <property type="match status" value="1"/>
</dbReference>
<dbReference type="GO" id="GO:0016301">
    <property type="term" value="F:kinase activity"/>
    <property type="evidence" value="ECO:0007669"/>
    <property type="project" value="InterPro"/>
</dbReference>
<proteinExistence type="predicted"/>
<accession>A0A4Q7VQF2</accession>
<evidence type="ECO:0000313" key="3">
    <source>
        <dbReference type="Proteomes" id="UP000293398"/>
    </source>
</evidence>
<dbReference type="RefSeq" id="WP_242612110.1">
    <property type="nucleotide sequence ID" value="NZ_SHKO01000001.1"/>
</dbReference>
<name>A0A4Q7VQF2_9BURK</name>
<dbReference type="InterPro" id="IPR053737">
    <property type="entry name" value="Type_II_TA_Toxin"/>
</dbReference>
<dbReference type="EMBL" id="SHKO01000001">
    <property type="protein sequence ID" value="RZT98680.1"/>
    <property type="molecule type" value="Genomic_DNA"/>
</dbReference>
<dbReference type="Pfam" id="PF02661">
    <property type="entry name" value="Fic"/>
    <property type="match status" value="1"/>
</dbReference>
<evidence type="ECO:0000313" key="2">
    <source>
        <dbReference type="EMBL" id="RZT98680.1"/>
    </source>
</evidence>
<dbReference type="SUPFAM" id="SSF140931">
    <property type="entry name" value="Fic-like"/>
    <property type="match status" value="1"/>
</dbReference>
<dbReference type="PANTHER" id="PTHR39426">
    <property type="entry name" value="HOMOLOGY TO DEATH-ON-CURING PROTEIN OF PHAGE P1"/>
    <property type="match status" value="1"/>
</dbReference>
<dbReference type="Proteomes" id="UP000293398">
    <property type="component" value="Unassembled WGS sequence"/>
</dbReference>
<feature type="domain" description="Fido" evidence="1">
    <location>
        <begin position="6"/>
        <end position="124"/>
    </location>
</feature>
<protein>
    <submittedName>
        <fullName evidence="2">Death-on-curing protein</fullName>
    </submittedName>
</protein>
<gene>
    <name evidence="2" type="ORF">EV681_0458</name>
</gene>
<dbReference type="PROSITE" id="PS51459">
    <property type="entry name" value="FIDO"/>
    <property type="match status" value="1"/>
</dbReference>
<sequence>MLVPLLEPEFVIAVHDEIITETGGLRGLAGGGLGAVEAALYRIEMHAQYAALDDVFGIAGLYAEAIARGHIFNDGNKRTALTCALTYLYRQGIQVPRIDALEDIMVGIASGEITGEMFADFLNAVWQKHNQPLANSKNDNRTINNDR</sequence>
<reference evidence="2 3" key="1">
    <citation type="submission" date="2019-02" db="EMBL/GenBank/DDBJ databases">
        <title>Genomic Encyclopedia of Type Strains, Phase IV (KMG-IV): sequencing the most valuable type-strain genomes for metagenomic binning, comparative biology and taxonomic classification.</title>
        <authorList>
            <person name="Goeker M."/>
        </authorList>
    </citation>
    <scope>NUCLEOTIDE SEQUENCE [LARGE SCALE GENOMIC DNA]</scope>
    <source>
        <strain evidence="2 3">DSM 23814</strain>
    </source>
</reference>
<dbReference type="InterPro" id="IPR003812">
    <property type="entry name" value="Fido"/>
</dbReference>